<reference evidence="4 5" key="1">
    <citation type="submission" date="2018-03" db="EMBL/GenBank/DDBJ databases">
        <title>Comparative genomics illustrates the genes involved in a hyperalkaliphilic mechanisms of Serpentinomonas isolated from highly-alkaline calcium-rich serpentinized springs.</title>
        <authorList>
            <person name="Suzuki S."/>
            <person name="Ishii S."/>
            <person name="Walworth N."/>
            <person name="Bird L."/>
            <person name="Kuenen J.G."/>
            <person name="Nealson K.H."/>
        </authorList>
    </citation>
    <scope>NUCLEOTIDE SEQUENCE [LARGE SCALE GENOMIC DNA]</scope>
    <source>
        <strain evidence="4 5">P1</strain>
    </source>
</reference>
<feature type="signal peptide" evidence="3">
    <location>
        <begin position="1"/>
        <end position="28"/>
    </location>
</feature>
<sequence length="183" mass="19201">MKQRFRSVPLLVKALLAAVGLIAASAQAQQEMARVISSTPVMQQVPVSRQVCQDEAVTRGGQKSGAGALMGTIAGGALGNAIGEGSGKAAATMLGLFGGAILGNSIEGEAPPETQMVRRCYPQTVYESRVSGYHVVYEFGGKEYSVQMPSDPGQYVQLQITPIVPRPPAGYPQPGYSQSGYPR</sequence>
<name>A0A2S9K3I4_9BURK</name>
<dbReference type="PANTHER" id="PTHR35603:SF2">
    <property type="entry name" value="OUTER MEMBRANE LIPOPROTEIN"/>
    <property type="match status" value="1"/>
</dbReference>
<evidence type="ECO:0000313" key="4">
    <source>
        <dbReference type="EMBL" id="PRD64932.1"/>
    </source>
</evidence>
<protein>
    <recommendedName>
        <fullName evidence="6">Glycine zipper 2TM domain-containing protein</fullName>
    </recommendedName>
</protein>
<dbReference type="GO" id="GO:0016020">
    <property type="term" value="C:membrane"/>
    <property type="evidence" value="ECO:0007669"/>
    <property type="project" value="UniProtKB-SubCell"/>
</dbReference>
<evidence type="ECO:0000256" key="1">
    <source>
        <dbReference type="ARBA" id="ARBA00004370"/>
    </source>
</evidence>
<dbReference type="RefSeq" id="WP_105748755.1">
    <property type="nucleotide sequence ID" value="NZ_PVLQ01000040.1"/>
</dbReference>
<comment type="caution">
    <text evidence="4">The sequence shown here is derived from an EMBL/GenBank/DDBJ whole genome shotgun (WGS) entry which is preliminary data.</text>
</comment>
<comment type="subcellular location">
    <subcellularLocation>
        <location evidence="1">Membrane</location>
    </subcellularLocation>
</comment>
<keyword evidence="2" id="KW-0472">Membrane</keyword>
<accession>A0A2S9K3I4</accession>
<organism evidence="4 5">
    <name type="scientific">Malikia granosa</name>
    <dbReference type="NCBI Taxonomy" id="263067"/>
    <lineage>
        <taxon>Bacteria</taxon>
        <taxon>Pseudomonadati</taxon>
        <taxon>Pseudomonadota</taxon>
        <taxon>Betaproteobacteria</taxon>
        <taxon>Burkholderiales</taxon>
        <taxon>Comamonadaceae</taxon>
        <taxon>Malikia</taxon>
    </lineage>
</organism>
<dbReference type="InterPro" id="IPR051407">
    <property type="entry name" value="Bact_OM_lipoprot/Surf_antigen"/>
</dbReference>
<proteinExistence type="predicted"/>
<evidence type="ECO:0008006" key="6">
    <source>
        <dbReference type="Google" id="ProtNLM"/>
    </source>
</evidence>
<keyword evidence="5" id="KW-1185">Reference proteome</keyword>
<dbReference type="OrthoDB" id="8909257at2"/>
<evidence type="ECO:0000313" key="5">
    <source>
        <dbReference type="Proteomes" id="UP000238589"/>
    </source>
</evidence>
<evidence type="ECO:0000256" key="2">
    <source>
        <dbReference type="ARBA" id="ARBA00023136"/>
    </source>
</evidence>
<keyword evidence="3" id="KW-0732">Signal</keyword>
<gene>
    <name evidence="4" type="ORF">C6P64_11715</name>
</gene>
<evidence type="ECO:0000256" key="3">
    <source>
        <dbReference type="SAM" id="SignalP"/>
    </source>
</evidence>
<dbReference type="Proteomes" id="UP000238589">
    <property type="component" value="Unassembled WGS sequence"/>
</dbReference>
<dbReference type="AlphaFoldDB" id="A0A2S9K3I4"/>
<dbReference type="PANTHER" id="PTHR35603">
    <property type="match status" value="1"/>
</dbReference>
<feature type="chain" id="PRO_5015599803" description="Glycine zipper 2TM domain-containing protein" evidence="3">
    <location>
        <begin position="29"/>
        <end position="183"/>
    </location>
</feature>
<dbReference type="EMBL" id="PVLQ01000040">
    <property type="protein sequence ID" value="PRD64932.1"/>
    <property type="molecule type" value="Genomic_DNA"/>
</dbReference>